<dbReference type="PANTHER" id="PTHR14233">
    <property type="entry name" value="DUF914-RELATED"/>
    <property type="match status" value="1"/>
</dbReference>
<reference evidence="8 9" key="1">
    <citation type="journal article" date="2008" name="Nature">
        <title>The Phaeodactylum genome reveals the evolutionary history of diatom genomes.</title>
        <authorList>
            <person name="Bowler C."/>
            <person name="Allen A.E."/>
            <person name="Badger J.H."/>
            <person name="Grimwood J."/>
            <person name="Jabbari K."/>
            <person name="Kuo A."/>
            <person name="Maheswari U."/>
            <person name="Martens C."/>
            <person name="Maumus F."/>
            <person name="Otillar R.P."/>
            <person name="Rayko E."/>
            <person name="Salamov A."/>
            <person name="Vandepoele K."/>
            <person name="Beszteri B."/>
            <person name="Gruber A."/>
            <person name="Heijde M."/>
            <person name="Katinka M."/>
            <person name="Mock T."/>
            <person name="Valentin K."/>
            <person name="Verret F."/>
            <person name="Berges J.A."/>
            <person name="Brownlee C."/>
            <person name="Cadoret J.P."/>
            <person name="Chiovitti A."/>
            <person name="Choi C.J."/>
            <person name="Coesel S."/>
            <person name="De Martino A."/>
            <person name="Detter J.C."/>
            <person name="Durkin C."/>
            <person name="Falciatore A."/>
            <person name="Fournet J."/>
            <person name="Haruta M."/>
            <person name="Huysman M.J."/>
            <person name="Jenkins B.D."/>
            <person name="Jiroutova K."/>
            <person name="Jorgensen R.E."/>
            <person name="Joubert Y."/>
            <person name="Kaplan A."/>
            <person name="Kroger N."/>
            <person name="Kroth P.G."/>
            <person name="La Roche J."/>
            <person name="Lindquist E."/>
            <person name="Lommer M."/>
            <person name="Martin-Jezequel V."/>
            <person name="Lopez P.J."/>
            <person name="Lucas S."/>
            <person name="Mangogna M."/>
            <person name="McGinnis K."/>
            <person name="Medlin L.K."/>
            <person name="Montsant A."/>
            <person name="Oudot-Le Secq M.P."/>
            <person name="Napoli C."/>
            <person name="Obornik M."/>
            <person name="Parker M.S."/>
            <person name="Petit J.L."/>
            <person name="Porcel B.M."/>
            <person name="Poulsen N."/>
            <person name="Robison M."/>
            <person name="Rychlewski L."/>
            <person name="Rynearson T.A."/>
            <person name="Schmutz J."/>
            <person name="Shapiro H."/>
            <person name="Siaut M."/>
            <person name="Stanley M."/>
            <person name="Sussman M.R."/>
            <person name="Taylor A.R."/>
            <person name="Vardi A."/>
            <person name="von Dassow P."/>
            <person name="Vyverman W."/>
            <person name="Willis A."/>
            <person name="Wyrwicz L.S."/>
            <person name="Rokhsar D.S."/>
            <person name="Weissenbach J."/>
            <person name="Armbrust E.V."/>
            <person name="Green B.R."/>
            <person name="Van de Peer Y."/>
            <person name="Grigoriev I.V."/>
        </authorList>
    </citation>
    <scope>NUCLEOTIDE SEQUENCE [LARGE SCALE GENOMIC DNA]</scope>
    <source>
        <strain evidence="8 9">CCAP 1055/1</strain>
    </source>
</reference>
<evidence type="ECO:0000256" key="5">
    <source>
        <dbReference type="ARBA" id="ARBA00022989"/>
    </source>
</evidence>
<feature type="transmembrane region" description="Helical" evidence="7">
    <location>
        <begin position="93"/>
        <end position="114"/>
    </location>
</feature>
<sequence>MPTPSTIGKVDRELLPLDALRVATEPKETSTVGQGTYVEYPGRLSFAAAFFKGACYNLHSHWKIIAFGQVLSFLLACTGAAQATLALDCKLSAPTFSVGLYYFGLSFFLIPLFWQSQCKQQQNLDISHHSIEEDNSCFGEDGLSGTSFRTPPSLHNFLWIIPLKAPAWAYLLMAIMDVYANYFTVLAFRYTTITSVTLFDALAIPSAMILSRAFLSRKYTSVHLAGVSCCMLGIILNIMQDYSDDQVSSEHDQFPNKFKGDILALTGGLLYGVNNVLGEVAVRQFGGVHEYLGMLGFFATIVCVIQTTLLEREQVYKFLGQDDHSETCSHAFARWLLFAFVISGILSYHGASCFLQVSEATLFNLSLLTGDLWSVGFSVMAERIVPNRLFFIALAFIVLGVSVYETAPSPVQEDREDLSQEEAWREVETDAEVDQAGHNLELTAKSIRMSLM</sequence>
<proteinExistence type="inferred from homology"/>
<keyword evidence="9" id="KW-1185">Reference proteome</keyword>
<reference evidence="9" key="2">
    <citation type="submission" date="2008-08" db="EMBL/GenBank/DDBJ databases">
        <authorList>
            <consortium name="Diatom Consortium"/>
            <person name="Grigoriev I."/>
            <person name="Grimwood J."/>
            <person name="Kuo A."/>
            <person name="Otillar R.P."/>
            <person name="Salamov A."/>
            <person name="Detter J.C."/>
            <person name="Lindquist E."/>
            <person name="Shapiro H."/>
            <person name="Lucas S."/>
            <person name="Glavina del Rio T."/>
            <person name="Pitluck S."/>
            <person name="Rokhsar D."/>
            <person name="Bowler C."/>
        </authorList>
    </citation>
    <scope>GENOME REANNOTATION</scope>
    <source>
        <strain evidence="9">CCAP 1055/1</strain>
    </source>
</reference>
<keyword evidence="6 7" id="KW-0472">Membrane</keyword>
<accession>B7G6Y8</accession>
<comment type="subcellular location">
    <subcellularLocation>
        <location evidence="1">Membrane</location>
        <topology evidence="1">Multi-pass membrane protein</topology>
    </subcellularLocation>
</comment>
<gene>
    <name evidence="8" type="ORF">PHATRDRAFT_48388</name>
</gene>
<dbReference type="eggNOG" id="KOG2766">
    <property type="taxonomic scope" value="Eukaryota"/>
</dbReference>
<evidence type="ECO:0000313" key="8">
    <source>
        <dbReference type="EMBL" id="EEC45677.1"/>
    </source>
</evidence>
<dbReference type="HOGENOM" id="CLU_606184_0_0_1"/>
<dbReference type="GO" id="GO:0022857">
    <property type="term" value="F:transmembrane transporter activity"/>
    <property type="evidence" value="ECO:0007669"/>
    <property type="project" value="InterPro"/>
</dbReference>
<feature type="transmembrane region" description="Helical" evidence="7">
    <location>
        <begin position="388"/>
        <end position="407"/>
    </location>
</feature>
<protein>
    <submittedName>
        <fullName evidence="8">Uncharacterized protein</fullName>
    </submittedName>
</protein>
<feature type="transmembrane region" description="Helical" evidence="7">
    <location>
        <begin position="188"/>
        <end position="210"/>
    </location>
</feature>
<keyword evidence="3" id="KW-0813">Transport</keyword>
<dbReference type="PANTHER" id="PTHR14233:SF4">
    <property type="entry name" value="SOLUTE CARRIER FAMILY 35 MEMBER F2"/>
    <property type="match status" value="1"/>
</dbReference>
<feature type="transmembrane region" description="Helical" evidence="7">
    <location>
        <begin position="157"/>
        <end position="176"/>
    </location>
</feature>
<dbReference type="OMA" id="TEHAGNI"/>
<dbReference type="InterPro" id="IPR052221">
    <property type="entry name" value="SLC35F_Transporter"/>
</dbReference>
<dbReference type="GeneID" id="7203649"/>
<evidence type="ECO:0000256" key="6">
    <source>
        <dbReference type="ARBA" id="ARBA00023136"/>
    </source>
</evidence>
<evidence type="ECO:0000313" key="9">
    <source>
        <dbReference type="Proteomes" id="UP000000759"/>
    </source>
</evidence>
<evidence type="ECO:0000256" key="3">
    <source>
        <dbReference type="ARBA" id="ARBA00022448"/>
    </source>
</evidence>
<evidence type="ECO:0000256" key="7">
    <source>
        <dbReference type="SAM" id="Phobius"/>
    </source>
</evidence>
<feature type="transmembrane region" description="Helical" evidence="7">
    <location>
        <begin position="64"/>
        <end position="87"/>
    </location>
</feature>
<evidence type="ECO:0000256" key="1">
    <source>
        <dbReference type="ARBA" id="ARBA00004141"/>
    </source>
</evidence>
<organism evidence="8 9">
    <name type="scientific">Phaeodactylum tricornutum (strain CCAP 1055/1)</name>
    <dbReference type="NCBI Taxonomy" id="556484"/>
    <lineage>
        <taxon>Eukaryota</taxon>
        <taxon>Sar</taxon>
        <taxon>Stramenopiles</taxon>
        <taxon>Ochrophyta</taxon>
        <taxon>Bacillariophyta</taxon>
        <taxon>Bacillariophyceae</taxon>
        <taxon>Bacillariophycidae</taxon>
        <taxon>Naviculales</taxon>
        <taxon>Phaeodactylaceae</taxon>
        <taxon>Phaeodactylum</taxon>
    </lineage>
</organism>
<comment type="similarity">
    <text evidence="2">Belongs to the SLC35F solute transporter family.</text>
</comment>
<dbReference type="EMBL" id="CM000619">
    <property type="protein sequence ID" value="EEC45677.1"/>
    <property type="molecule type" value="Genomic_DNA"/>
</dbReference>
<keyword evidence="5 7" id="KW-1133">Transmembrane helix</keyword>
<dbReference type="InterPro" id="IPR037185">
    <property type="entry name" value="EmrE-like"/>
</dbReference>
<feature type="transmembrane region" description="Helical" evidence="7">
    <location>
        <begin position="222"/>
        <end position="239"/>
    </location>
</feature>
<dbReference type="Pfam" id="PF06027">
    <property type="entry name" value="SLC35F"/>
    <property type="match status" value="1"/>
</dbReference>
<dbReference type="InParanoid" id="B7G6Y8"/>
<evidence type="ECO:0000256" key="4">
    <source>
        <dbReference type="ARBA" id="ARBA00022692"/>
    </source>
</evidence>
<dbReference type="InterPro" id="IPR009262">
    <property type="entry name" value="SLC35_F1/F2/F6"/>
</dbReference>
<dbReference type="SUPFAM" id="SSF103481">
    <property type="entry name" value="Multidrug resistance efflux transporter EmrE"/>
    <property type="match status" value="1"/>
</dbReference>
<evidence type="ECO:0000256" key="2">
    <source>
        <dbReference type="ARBA" id="ARBA00007863"/>
    </source>
</evidence>
<dbReference type="PaxDb" id="2850-Phatr48388"/>
<dbReference type="OrthoDB" id="429955at2759"/>
<dbReference type="KEGG" id="pti:PHATRDRAFT_48388"/>
<dbReference type="AlphaFoldDB" id="B7G6Y8"/>
<name>B7G6Y8_PHATC</name>
<feature type="transmembrane region" description="Helical" evidence="7">
    <location>
        <begin position="331"/>
        <end position="350"/>
    </location>
</feature>
<dbReference type="Proteomes" id="UP000000759">
    <property type="component" value="Chromosome 17"/>
</dbReference>
<dbReference type="RefSeq" id="XP_002182941.1">
    <property type="nucleotide sequence ID" value="XM_002182905.1"/>
</dbReference>
<keyword evidence="4 7" id="KW-0812">Transmembrane</keyword>
<feature type="transmembrane region" description="Helical" evidence="7">
    <location>
        <begin position="291"/>
        <end position="310"/>
    </location>
</feature>
<dbReference type="GO" id="GO:0016020">
    <property type="term" value="C:membrane"/>
    <property type="evidence" value="ECO:0007669"/>
    <property type="project" value="UniProtKB-SubCell"/>
</dbReference>